<organism evidence="1">
    <name type="scientific">Spodoptera frugiperda</name>
    <name type="common">Fall armyworm</name>
    <dbReference type="NCBI Taxonomy" id="7108"/>
    <lineage>
        <taxon>Eukaryota</taxon>
        <taxon>Metazoa</taxon>
        <taxon>Ecdysozoa</taxon>
        <taxon>Arthropoda</taxon>
        <taxon>Hexapoda</taxon>
        <taxon>Insecta</taxon>
        <taxon>Pterygota</taxon>
        <taxon>Neoptera</taxon>
        <taxon>Endopterygota</taxon>
        <taxon>Lepidoptera</taxon>
        <taxon>Glossata</taxon>
        <taxon>Ditrysia</taxon>
        <taxon>Noctuoidea</taxon>
        <taxon>Noctuidae</taxon>
        <taxon>Amphipyrinae</taxon>
        <taxon>Spodoptera</taxon>
    </lineage>
</organism>
<sequence length="185" mass="20879">MSYTRIFSMLYVNIQLHIHITFRSEITICGSHRVSRAVIETRTLRDGGCPATASSVHCSDVRVIFHQKCAMLRCCGCVWLPSNIFIGTHSLALGRMRATDAMRAPSIHCILEHRTAQLLSLVLMEMKKKNKQNEDKFRTNLCRGNKGISAAHDLGFMTPSALKEIGMVAIPIKDTADEKQYEEKW</sequence>
<reference evidence="1" key="1">
    <citation type="submission" date="2016-07" db="EMBL/GenBank/DDBJ databases">
        <authorList>
            <person name="Bretaudeau A."/>
        </authorList>
    </citation>
    <scope>NUCLEOTIDE SEQUENCE</scope>
    <source>
        <strain evidence="1">Rice</strain>
        <tissue evidence="1">Whole body</tissue>
    </source>
</reference>
<dbReference type="EMBL" id="ODYU01006081">
    <property type="protein sequence ID" value="SOQ47616.1"/>
    <property type="molecule type" value="Genomic_DNA"/>
</dbReference>
<dbReference type="AlphaFoldDB" id="A0A2H1W3T2"/>
<gene>
    <name evidence="1" type="ORF">SFRICE_022687</name>
</gene>
<accession>A0A2H1W3T2</accession>
<proteinExistence type="predicted"/>
<evidence type="ECO:0000313" key="1">
    <source>
        <dbReference type="EMBL" id="SOQ47616.1"/>
    </source>
</evidence>
<protein>
    <submittedName>
        <fullName evidence="1">SFRICE_022687</fullName>
    </submittedName>
</protein>
<name>A0A2H1W3T2_SPOFR</name>